<evidence type="ECO:0000313" key="3">
    <source>
        <dbReference type="Proteomes" id="UP000186914"/>
    </source>
</evidence>
<dbReference type="OrthoDB" id="350877at2157"/>
<proteinExistence type="predicted"/>
<feature type="region of interest" description="Disordered" evidence="1">
    <location>
        <begin position="50"/>
        <end position="95"/>
    </location>
</feature>
<dbReference type="RefSeq" id="WP_076433772.1">
    <property type="nucleotide sequence ID" value="NZ_FTNO01000009.1"/>
</dbReference>
<dbReference type="Proteomes" id="UP000186914">
    <property type="component" value="Unassembled WGS sequence"/>
</dbReference>
<reference evidence="3" key="1">
    <citation type="submission" date="2017-01" db="EMBL/GenBank/DDBJ databases">
        <authorList>
            <person name="Varghese N."/>
            <person name="Submissions S."/>
        </authorList>
    </citation>
    <scope>NUCLEOTIDE SEQUENCE [LARGE SCALE GENOMIC DNA]</scope>
    <source>
        <strain evidence="3">CGMCC 1.7737</strain>
    </source>
</reference>
<evidence type="ECO:0000256" key="1">
    <source>
        <dbReference type="SAM" id="MobiDB-lite"/>
    </source>
</evidence>
<accession>A0A1N7FJ41</accession>
<dbReference type="AlphaFoldDB" id="A0A1N7FJ41"/>
<keyword evidence="3" id="KW-1185">Reference proteome</keyword>
<dbReference type="EMBL" id="FTNO01000009">
    <property type="protein sequence ID" value="SIS00310.1"/>
    <property type="molecule type" value="Genomic_DNA"/>
</dbReference>
<gene>
    <name evidence="2" type="ORF">SAMN05421858_5115</name>
</gene>
<protein>
    <submittedName>
        <fullName evidence="2">Uncharacterized protein</fullName>
    </submittedName>
</protein>
<organism evidence="2 3">
    <name type="scientific">Haladaptatus litoreus</name>
    <dbReference type="NCBI Taxonomy" id="553468"/>
    <lineage>
        <taxon>Archaea</taxon>
        <taxon>Methanobacteriati</taxon>
        <taxon>Methanobacteriota</taxon>
        <taxon>Stenosarchaea group</taxon>
        <taxon>Halobacteria</taxon>
        <taxon>Halobacteriales</taxon>
        <taxon>Haladaptataceae</taxon>
        <taxon>Haladaptatus</taxon>
    </lineage>
</organism>
<evidence type="ECO:0000313" key="2">
    <source>
        <dbReference type="EMBL" id="SIS00310.1"/>
    </source>
</evidence>
<sequence>MPTVEKIRGGEVYFPALEQDFSKGDRADVSDGLATYLCDERGDFEVVEDDGTLDTNETSGTKSDDGEDICGVEKSDGETCTRPADECPYHDSEEN</sequence>
<name>A0A1N7FJ41_9EURY</name>
<feature type="compositionally biased region" description="Basic and acidic residues" evidence="1">
    <location>
        <begin position="71"/>
        <end position="95"/>
    </location>
</feature>